<feature type="compositionally biased region" description="Low complexity" evidence="1">
    <location>
        <begin position="24"/>
        <end position="39"/>
    </location>
</feature>
<evidence type="ECO:0000313" key="3">
    <source>
        <dbReference type="EMBL" id="CAF1230040.1"/>
    </source>
</evidence>
<feature type="region of interest" description="Disordered" evidence="1">
    <location>
        <begin position="390"/>
        <end position="439"/>
    </location>
</feature>
<evidence type="ECO:0000313" key="5">
    <source>
        <dbReference type="Proteomes" id="UP000663852"/>
    </source>
</evidence>
<comment type="caution">
    <text evidence="3">The sequence shown here is derived from an EMBL/GenBank/DDBJ whole genome shotgun (WGS) entry which is preliminary data.</text>
</comment>
<dbReference type="EMBL" id="CAJNOJ010000165">
    <property type="protein sequence ID" value="CAF1230040.1"/>
    <property type="molecule type" value="Genomic_DNA"/>
</dbReference>
<evidence type="ECO:0000313" key="4">
    <source>
        <dbReference type="Proteomes" id="UP000663828"/>
    </source>
</evidence>
<gene>
    <name evidence="3" type="ORF">EDS130_LOCUS26883</name>
    <name evidence="2" type="ORF">XAT740_LOCUS7928</name>
</gene>
<feature type="compositionally biased region" description="Polar residues" evidence="1">
    <location>
        <begin position="208"/>
        <end position="231"/>
    </location>
</feature>
<sequence length="459" mass="50771">MYLATSDPVNGVDMDDSSQTQQANTPSVASNASPPSSPCCSTLLVIDDNSNSNDSTVITNDTPTNLPSPNVQTSHVQRTSSPSLPIVDITDGTPEQQRRRNSSIAKLLGGQPLNNQQYKEINQQILDDQSAQNVPNTSDNKTDGETQRSRSSIARTILMNAEQNNSTMISVDKPRPPSPGYSKDFEYLIRRELDVEHPPLTLKRDSSKPSVFQNLNGIRNSPVEPQSPTNSKLKRKRTQPKQTGPLPTTNKSSNMPPFSILDPFELDSSSPSIGPPINHVPPPRAHQHQNELFHFDRLSRHYRHQSQPPVLTQHQQQYSLPMNNSTSFNYPKTNIPPMYAQFKTHSDHASTASSPYSYARFPQTPELKLPAPVSPLSAHAASPSAISQYFTRAPSRKTKTAINRSDISDIPMQRSFSNTSHQFNTSLSSSSSSSPSEYCAPLKKRLLQSYKNEHQSSSS</sequence>
<reference evidence="3" key="1">
    <citation type="submission" date="2021-02" db="EMBL/GenBank/DDBJ databases">
        <authorList>
            <person name="Nowell W R."/>
        </authorList>
    </citation>
    <scope>NUCLEOTIDE SEQUENCE</scope>
</reference>
<dbReference type="AlphaFoldDB" id="A0A814YGI0"/>
<organism evidence="3 5">
    <name type="scientific">Adineta ricciae</name>
    <name type="common">Rotifer</name>
    <dbReference type="NCBI Taxonomy" id="249248"/>
    <lineage>
        <taxon>Eukaryota</taxon>
        <taxon>Metazoa</taxon>
        <taxon>Spiralia</taxon>
        <taxon>Gnathifera</taxon>
        <taxon>Rotifera</taxon>
        <taxon>Eurotatoria</taxon>
        <taxon>Bdelloidea</taxon>
        <taxon>Adinetida</taxon>
        <taxon>Adinetidae</taxon>
        <taxon>Adineta</taxon>
    </lineage>
</organism>
<feature type="compositionally biased region" description="Polar residues" evidence="1">
    <location>
        <begin position="240"/>
        <end position="256"/>
    </location>
</feature>
<evidence type="ECO:0000256" key="1">
    <source>
        <dbReference type="SAM" id="MobiDB-lite"/>
    </source>
</evidence>
<feature type="region of interest" description="Disordered" evidence="1">
    <location>
        <begin position="1"/>
        <end position="39"/>
    </location>
</feature>
<evidence type="ECO:0000313" key="2">
    <source>
        <dbReference type="EMBL" id="CAF0899193.1"/>
    </source>
</evidence>
<proteinExistence type="predicted"/>
<dbReference type="OrthoDB" id="10038502at2759"/>
<dbReference type="Proteomes" id="UP000663828">
    <property type="component" value="Unassembled WGS sequence"/>
</dbReference>
<dbReference type="EMBL" id="CAJNOR010000387">
    <property type="protein sequence ID" value="CAF0899193.1"/>
    <property type="molecule type" value="Genomic_DNA"/>
</dbReference>
<dbReference type="Proteomes" id="UP000663852">
    <property type="component" value="Unassembled WGS sequence"/>
</dbReference>
<feature type="compositionally biased region" description="Polar residues" evidence="1">
    <location>
        <begin position="414"/>
        <end position="425"/>
    </location>
</feature>
<feature type="compositionally biased region" description="Low complexity" evidence="1">
    <location>
        <begin position="426"/>
        <end position="436"/>
    </location>
</feature>
<accession>A0A814YGI0</accession>
<protein>
    <submittedName>
        <fullName evidence="3">Uncharacterized protein</fullName>
    </submittedName>
</protein>
<feature type="compositionally biased region" description="Polar residues" evidence="1">
    <location>
        <begin position="127"/>
        <end position="139"/>
    </location>
</feature>
<feature type="region of interest" description="Disordered" evidence="1">
    <location>
        <begin position="51"/>
        <end position="100"/>
    </location>
</feature>
<feature type="region of interest" description="Disordered" evidence="1">
    <location>
        <begin position="199"/>
        <end position="258"/>
    </location>
</feature>
<feature type="compositionally biased region" description="Polar residues" evidence="1">
    <location>
        <begin position="51"/>
        <end position="83"/>
    </location>
</feature>
<feature type="region of interest" description="Disordered" evidence="1">
    <location>
        <begin position="127"/>
        <end position="183"/>
    </location>
</feature>
<keyword evidence="4" id="KW-1185">Reference proteome</keyword>
<name>A0A814YGI0_ADIRI</name>